<dbReference type="AlphaFoldDB" id="A0A8D9CWM3"/>
<evidence type="ECO:0000256" key="2">
    <source>
        <dbReference type="SAM" id="MobiDB-lite"/>
    </source>
</evidence>
<accession>A0A8D9CWM3</accession>
<protein>
    <submittedName>
        <fullName evidence="3">Uncharacterized protein</fullName>
    </submittedName>
</protein>
<reference evidence="3 4" key="1">
    <citation type="submission" date="2021-07" db="EMBL/GenBank/DDBJ databases">
        <authorList>
            <consortium name="Genoscope - CEA"/>
            <person name="William W."/>
        </authorList>
    </citation>
    <scope>NUCLEOTIDE SEQUENCE [LARGE SCALE GENOMIC DNA]</scope>
</reference>
<dbReference type="PANTHER" id="PTHR11743:SF50">
    <property type="entry name" value="MITOCHONDRIAL OUTER MEMBRANE PROTEIN PORIN 3"/>
    <property type="match status" value="1"/>
</dbReference>
<dbReference type="InterPro" id="IPR023614">
    <property type="entry name" value="Porin_dom_sf"/>
</dbReference>
<gene>
    <name evidence="3" type="ORF">BRAPAZ1V2_A09P32490.2</name>
</gene>
<evidence type="ECO:0000256" key="1">
    <source>
        <dbReference type="ARBA" id="ARBA00009624"/>
    </source>
</evidence>
<evidence type="ECO:0000313" key="4">
    <source>
        <dbReference type="Proteomes" id="UP000694005"/>
    </source>
</evidence>
<feature type="region of interest" description="Disordered" evidence="2">
    <location>
        <begin position="24"/>
        <end position="57"/>
    </location>
</feature>
<proteinExistence type="inferred from homology"/>
<dbReference type="PANTHER" id="PTHR11743">
    <property type="entry name" value="VOLTAGE-DEPENDENT ANION-SELECTIVE CHANNEL"/>
    <property type="match status" value="1"/>
</dbReference>
<dbReference type="Gramene" id="A09p32490.2_BraZ1">
    <property type="protein sequence ID" value="A09p32490.2_BraZ1.CDS"/>
    <property type="gene ID" value="A09g32490.2_BraZ1"/>
</dbReference>
<comment type="similarity">
    <text evidence="1">Belongs to the eukaryotic mitochondrial porin (TC 1.B.8.1) family.</text>
</comment>
<dbReference type="GO" id="GO:0005741">
    <property type="term" value="C:mitochondrial outer membrane"/>
    <property type="evidence" value="ECO:0007669"/>
    <property type="project" value="InterPro"/>
</dbReference>
<evidence type="ECO:0000313" key="3">
    <source>
        <dbReference type="EMBL" id="CAG7862782.1"/>
    </source>
</evidence>
<dbReference type="InterPro" id="IPR001925">
    <property type="entry name" value="Porin_Euk"/>
</dbReference>
<sequence length="162" mass="17620">MFIGGATKADVEVMREEADVAALARKERKSKSTSQTPTYVGAHRLSIPSGDANKDNTSEIRVTSRRHVSHFQKRITSFKKRSDYSVSSMVSSPPSELHNRGMLGAQHALDPLTTVKACVNIAGIALIQHGWNPKSFITISGEIDSRAIEKSSKVGFSLALKP</sequence>
<dbReference type="Gene3D" id="2.40.160.10">
    <property type="entry name" value="Porin"/>
    <property type="match status" value="1"/>
</dbReference>
<dbReference type="Proteomes" id="UP000694005">
    <property type="component" value="Chromosome A09"/>
</dbReference>
<dbReference type="EMBL" id="LS974625">
    <property type="protein sequence ID" value="CAG7862782.1"/>
    <property type="molecule type" value="Genomic_DNA"/>
</dbReference>
<dbReference type="Pfam" id="PF01459">
    <property type="entry name" value="Porin_3"/>
    <property type="match status" value="1"/>
</dbReference>
<dbReference type="GO" id="GO:0008308">
    <property type="term" value="F:voltage-gated monoatomic anion channel activity"/>
    <property type="evidence" value="ECO:0007669"/>
    <property type="project" value="InterPro"/>
</dbReference>
<dbReference type="InterPro" id="IPR027246">
    <property type="entry name" value="Porin_Euk/Tom40"/>
</dbReference>
<organism evidence="3 4">
    <name type="scientific">Brassica campestris</name>
    <name type="common">Field mustard</name>
    <dbReference type="NCBI Taxonomy" id="3711"/>
    <lineage>
        <taxon>Eukaryota</taxon>
        <taxon>Viridiplantae</taxon>
        <taxon>Streptophyta</taxon>
        <taxon>Embryophyta</taxon>
        <taxon>Tracheophyta</taxon>
        <taxon>Spermatophyta</taxon>
        <taxon>Magnoliopsida</taxon>
        <taxon>eudicotyledons</taxon>
        <taxon>Gunneridae</taxon>
        <taxon>Pentapetalae</taxon>
        <taxon>rosids</taxon>
        <taxon>malvids</taxon>
        <taxon>Brassicales</taxon>
        <taxon>Brassicaceae</taxon>
        <taxon>Brassiceae</taxon>
        <taxon>Brassica</taxon>
    </lineage>
</organism>
<name>A0A8D9CWM3_BRACM</name>